<dbReference type="InterPro" id="IPR028932">
    <property type="entry name" value="TerB-C"/>
</dbReference>
<name>A0A1I4H4E7_9HYPH</name>
<feature type="region of interest" description="Disordered" evidence="1">
    <location>
        <begin position="25"/>
        <end position="48"/>
    </location>
</feature>
<evidence type="ECO:0000313" key="3">
    <source>
        <dbReference type="EMBL" id="SFL37148.1"/>
    </source>
</evidence>
<keyword evidence="4" id="KW-1185">Reference proteome</keyword>
<organism evidence="3 4">
    <name type="scientific">Methylobacterium pseudosasicola</name>
    <dbReference type="NCBI Taxonomy" id="582667"/>
    <lineage>
        <taxon>Bacteria</taxon>
        <taxon>Pseudomonadati</taxon>
        <taxon>Pseudomonadota</taxon>
        <taxon>Alphaproteobacteria</taxon>
        <taxon>Hyphomicrobiales</taxon>
        <taxon>Methylobacteriaceae</taxon>
        <taxon>Methylobacterium</taxon>
    </lineage>
</organism>
<dbReference type="Pfam" id="PF15615">
    <property type="entry name" value="TerB_C"/>
    <property type="match status" value="1"/>
</dbReference>
<dbReference type="AlphaFoldDB" id="A0A1I4H4E7"/>
<dbReference type="EMBL" id="FOTK01000004">
    <property type="protein sequence ID" value="SFL37148.1"/>
    <property type="molecule type" value="Genomic_DNA"/>
</dbReference>
<accession>A0A1I4H4E7</accession>
<feature type="domain" description="TerB-C" evidence="2">
    <location>
        <begin position="52"/>
        <end position="179"/>
    </location>
</feature>
<proteinExistence type="predicted"/>
<dbReference type="STRING" id="582667.SAMN05192568_100430"/>
<protein>
    <submittedName>
        <fullName evidence="3">TerB-C domain-containing protein</fullName>
    </submittedName>
</protein>
<dbReference type="RefSeq" id="WP_244537025.1">
    <property type="nucleotide sequence ID" value="NZ_FOTK01000004.1"/>
</dbReference>
<feature type="compositionally biased region" description="Low complexity" evidence="1">
    <location>
        <begin position="37"/>
        <end position="48"/>
    </location>
</feature>
<evidence type="ECO:0000313" key="4">
    <source>
        <dbReference type="Proteomes" id="UP000199048"/>
    </source>
</evidence>
<gene>
    <name evidence="3" type="ORF">SAMN05192568_100430</name>
</gene>
<reference evidence="4" key="1">
    <citation type="submission" date="2016-10" db="EMBL/GenBank/DDBJ databases">
        <authorList>
            <person name="Varghese N."/>
            <person name="Submissions S."/>
        </authorList>
    </citation>
    <scope>NUCLEOTIDE SEQUENCE [LARGE SCALE GENOMIC DNA]</scope>
    <source>
        <strain evidence="4">BL36</strain>
    </source>
</reference>
<evidence type="ECO:0000256" key="1">
    <source>
        <dbReference type="SAM" id="MobiDB-lite"/>
    </source>
</evidence>
<sequence>MVRVALAEAGERVFAIPGAPIPDRRALASPRGREAQAAPPSSVSGTATAAGAGASMVDAARLAAIRAETAAVSSVLADVFDDAEAPAPAAAASEGVSPAAAAEAPERYAGLDPRHGQFLHELAARESWPRAEFDRLAREFGLMPGAAMENLNAWAFERFDEPLVEEGDPVQLNLHLLPEPLPEAA</sequence>
<feature type="compositionally biased region" description="Basic and acidic residues" evidence="1">
    <location>
        <begin position="25"/>
        <end position="34"/>
    </location>
</feature>
<dbReference type="Proteomes" id="UP000199048">
    <property type="component" value="Unassembled WGS sequence"/>
</dbReference>
<evidence type="ECO:0000259" key="2">
    <source>
        <dbReference type="Pfam" id="PF15615"/>
    </source>
</evidence>